<feature type="compositionally biased region" description="Pro residues" evidence="1">
    <location>
        <begin position="68"/>
        <end position="90"/>
    </location>
</feature>
<feature type="compositionally biased region" description="Basic and acidic residues" evidence="1">
    <location>
        <begin position="91"/>
        <end position="109"/>
    </location>
</feature>
<organism evidence="2">
    <name type="scientific">Cyprideis torosa</name>
    <dbReference type="NCBI Taxonomy" id="163714"/>
    <lineage>
        <taxon>Eukaryota</taxon>
        <taxon>Metazoa</taxon>
        <taxon>Ecdysozoa</taxon>
        <taxon>Arthropoda</taxon>
        <taxon>Crustacea</taxon>
        <taxon>Oligostraca</taxon>
        <taxon>Ostracoda</taxon>
        <taxon>Podocopa</taxon>
        <taxon>Podocopida</taxon>
        <taxon>Cytherocopina</taxon>
        <taxon>Cytheroidea</taxon>
        <taxon>Cytherideidae</taxon>
        <taxon>Cyprideis</taxon>
    </lineage>
</organism>
<feature type="region of interest" description="Disordered" evidence="1">
    <location>
        <begin position="54"/>
        <end position="120"/>
    </location>
</feature>
<accession>A0A7R8W916</accession>
<gene>
    <name evidence="2" type="ORF">CTOB1V02_LOCUS3021</name>
</gene>
<protein>
    <submittedName>
        <fullName evidence="2">Uncharacterized protein</fullName>
    </submittedName>
</protein>
<reference evidence="2" key="1">
    <citation type="submission" date="2020-11" db="EMBL/GenBank/DDBJ databases">
        <authorList>
            <person name="Tran Van P."/>
        </authorList>
    </citation>
    <scope>NUCLEOTIDE SEQUENCE</scope>
</reference>
<dbReference type="AlphaFoldDB" id="A0A7R8W916"/>
<sequence>MKYEATDMNIFRSALAACVVEDLPNIRDYIHQHRENLMEEKRQKLLALHVSAVPPRRVPVLSSNPLPIAAPPPAPPPPPAAPPIPLPPPNEHVDPPRQDIPHPERRPNNNDDNDLAPPSP</sequence>
<name>A0A7R8W916_9CRUS</name>
<dbReference type="EMBL" id="OB660494">
    <property type="protein sequence ID" value="CAD7225073.1"/>
    <property type="molecule type" value="Genomic_DNA"/>
</dbReference>
<evidence type="ECO:0000313" key="2">
    <source>
        <dbReference type="EMBL" id="CAD7225073.1"/>
    </source>
</evidence>
<proteinExistence type="predicted"/>
<evidence type="ECO:0000256" key="1">
    <source>
        <dbReference type="SAM" id="MobiDB-lite"/>
    </source>
</evidence>
<dbReference type="OrthoDB" id="6411068at2759"/>